<keyword evidence="1" id="KW-1133">Transmembrane helix</keyword>
<evidence type="ECO:0000313" key="2">
    <source>
        <dbReference type="EMBL" id="ADP35084.1"/>
    </source>
</evidence>
<dbReference type="Pfam" id="PF20563">
    <property type="entry name" value="DUF6773"/>
    <property type="match status" value="1"/>
</dbReference>
<gene>
    <name evidence="2" type="ordered locus">BATR1942_20845</name>
</gene>
<accession>A0ABM5M4I3</accession>
<feature type="transmembrane region" description="Helical" evidence="1">
    <location>
        <begin position="24"/>
        <end position="42"/>
    </location>
</feature>
<reference evidence="2 3" key="1">
    <citation type="journal article" date="2011" name="Front. Microbiol.">
        <title>Genomic signatures of strain selection and enhancement in Bacillus atrophaeus var. globigii, a historical biowarfare simulant.</title>
        <authorList>
            <person name="Gibbons H.S."/>
            <person name="Broomall S.M."/>
            <person name="McNew L.A."/>
            <person name="Daligault H."/>
            <person name="Chapman C."/>
            <person name="Bruce D."/>
            <person name="Karavis M."/>
            <person name="Krepps M."/>
            <person name="McGregor P.A."/>
            <person name="Hong C."/>
            <person name="Park K.H."/>
            <person name="Akmal A."/>
            <person name="Feldman A."/>
            <person name="Lin J.S."/>
            <person name="Chang W.E."/>
            <person name="Higgs B.W."/>
            <person name="Demirev P."/>
            <person name="Lindquist J."/>
            <person name="Liem A."/>
            <person name="Fochler E."/>
            <person name="Read T.D."/>
            <person name="Tapia R."/>
            <person name="Johnson S."/>
            <person name="Bishop-Lilly K.A."/>
            <person name="Detter C."/>
            <person name="Han C."/>
            <person name="Sozhamannan S."/>
            <person name="Rosenzweig C.N."/>
            <person name="Skowronski E.W."/>
        </authorList>
    </citation>
    <scope>NUCLEOTIDE SEQUENCE [LARGE SCALE GENOMIC DNA]</scope>
    <source>
        <strain evidence="2 3">1942</strain>
    </source>
</reference>
<feature type="transmembrane region" description="Helical" evidence="1">
    <location>
        <begin position="123"/>
        <end position="143"/>
    </location>
</feature>
<keyword evidence="3" id="KW-1185">Reference proteome</keyword>
<proteinExistence type="predicted"/>
<dbReference type="Proteomes" id="UP000006867">
    <property type="component" value="Chromosome"/>
</dbReference>
<name>A0ABM5M4I3_BACA1</name>
<organism evidence="2 3">
    <name type="scientific">Bacillus atrophaeus (strain 1942)</name>
    <dbReference type="NCBI Taxonomy" id="720555"/>
    <lineage>
        <taxon>Bacteria</taxon>
        <taxon>Bacillati</taxon>
        <taxon>Bacillota</taxon>
        <taxon>Bacilli</taxon>
        <taxon>Bacillales</taxon>
        <taxon>Bacillaceae</taxon>
        <taxon>Bacillus</taxon>
    </lineage>
</organism>
<evidence type="ECO:0008006" key="4">
    <source>
        <dbReference type="Google" id="ProtNLM"/>
    </source>
</evidence>
<dbReference type="EMBL" id="CP002207">
    <property type="protein sequence ID" value="ADP35084.1"/>
    <property type="molecule type" value="Genomic_DNA"/>
</dbReference>
<evidence type="ECO:0000313" key="3">
    <source>
        <dbReference type="Proteomes" id="UP000006867"/>
    </source>
</evidence>
<sequence length="159" mass="18229">MKLPFLQASSGRTDEYVEKKMNQFYGEAGLIVAALMLLDLIIRGGILHKEPIEYMVSGIGFIVYAGYILLRYLLSGMEHPDISNKRVYRKKRKEITAVSACTGLIFLAVSFLFTGFPQNSEDWFDALVLAILFTIFYFMVHFISLSISYRKNKDIFDDE</sequence>
<keyword evidence="1" id="KW-0472">Membrane</keyword>
<evidence type="ECO:0000256" key="1">
    <source>
        <dbReference type="SAM" id="Phobius"/>
    </source>
</evidence>
<feature type="transmembrane region" description="Helical" evidence="1">
    <location>
        <begin position="95"/>
        <end position="117"/>
    </location>
</feature>
<keyword evidence="1" id="KW-0812">Transmembrane</keyword>
<feature type="transmembrane region" description="Helical" evidence="1">
    <location>
        <begin position="54"/>
        <end position="74"/>
    </location>
</feature>
<protein>
    <recommendedName>
        <fullName evidence="4">DUF3278 domain-containing protein</fullName>
    </recommendedName>
</protein>
<dbReference type="RefSeq" id="WP_004430378.1">
    <property type="nucleotide sequence ID" value="NC_014639.1"/>
</dbReference>
<dbReference type="InterPro" id="IPR046664">
    <property type="entry name" value="DUF6773"/>
</dbReference>